<dbReference type="EMBL" id="MU277326">
    <property type="protein sequence ID" value="KAI0054955.1"/>
    <property type="molecule type" value="Genomic_DNA"/>
</dbReference>
<dbReference type="Proteomes" id="UP000814140">
    <property type="component" value="Unassembled WGS sequence"/>
</dbReference>
<proteinExistence type="predicted"/>
<evidence type="ECO:0000313" key="2">
    <source>
        <dbReference type="Proteomes" id="UP000814140"/>
    </source>
</evidence>
<keyword evidence="2" id="KW-1185">Reference proteome</keyword>
<accession>A0ACB8SFZ3</accession>
<sequence>HWAMPRPMWKEQEAEKAGKGKMTKLDKVFTKVNGSREFSRKSVLHTVAVLIACDDQPLALANKPAFRNCLVDMRPKSTTADLPSTHDICVHIHNEFVKTLEGFSRDIKVMHTL</sequence>
<evidence type="ECO:0000313" key="1">
    <source>
        <dbReference type="EMBL" id="KAI0054955.1"/>
    </source>
</evidence>
<name>A0ACB8SFZ3_9AGAM</name>
<reference evidence="1" key="2">
    <citation type="journal article" date="2022" name="New Phytol.">
        <title>Evolutionary transition to the ectomycorrhizal habit in the genomes of a hyperdiverse lineage of mushroom-forming fungi.</title>
        <authorList>
            <person name="Looney B."/>
            <person name="Miyauchi S."/>
            <person name="Morin E."/>
            <person name="Drula E."/>
            <person name="Courty P.E."/>
            <person name="Kohler A."/>
            <person name="Kuo A."/>
            <person name="LaButti K."/>
            <person name="Pangilinan J."/>
            <person name="Lipzen A."/>
            <person name="Riley R."/>
            <person name="Andreopoulos W."/>
            <person name="He G."/>
            <person name="Johnson J."/>
            <person name="Nolan M."/>
            <person name="Tritt A."/>
            <person name="Barry K.W."/>
            <person name="Grigoriev I.V."/>
            <person name="Nagy L.G."/>
            <person name="Hibbett D."/>
            <person name="Henrissat B."/>
            <person name="Matheny P.B."/>
            <person name="Labbe J."/>
            <person name="Martin F.M."/>
        </authorList>
    </citation>
    <scope>NUCLEOTIDE SEQUENCE</scope>
    <source>
        <strain evidence="1">HHB10654</strain>
    </source>
</reference>
<reference evidence="1" key="1">
    <citation type="submission" date="2021-03" db="EMBL/GenBank/DDBJ databases">
        <authorList>
            <consortium name="DOE Joint Genome Institute"/>
            <person name="Ahrendt S."/>
            <person name="Looney B.P."/>
            <person name="Miyauchi S."/>
            <person name="Morin E."/>
            <person name="Drula E."/>
            <person name="Courty P.E."/>
            <person name="Chicoki N."/>
            <person name="Fauchery L."/>
            <person name="Kohler A."/>
            <person name="Kuo A."/>
            <person name="Labutti K."/>
            <person name="Pangilinan J."/>
            <person name="Lipzen A."/>
            <person name="Riley R."/>
            <person name="Andreopoulos W."/>
            <person name="He G."/>
            <person name="Johnson J."/>
            <person name="Barry K.W."/>
            <person name="Grigoriev I.V."/>
            <person name="Nagy L."/>
            <person name="Hibbett D."/>
            <person name="Henrissat B."/>
            <person name="Matheny P.B."/>
            <person name="Labbe J."/>
            <person name="Martin F."/>
        </authorList>
    </citation>
    <scope>NUCLEOTIDE SEQUENCE</scope>
    <source>
        <strain evidence="1">HHB10654</strain>
    </source>
</reference>
<feature type="non-terminal residue" evidence="1">
    <location>
        <position position="113"/>
    </location>
</feature>
<comment type="caution">
    <text evidence="1">The sequence shown here is derived from an EMBL/GenBank/DDBJ whole genome shotgun (WGS) entry which is preliminary data.</text>
</comment>
<feature type="non-terminal residue" evidence="1">
    <location>
        <position position="1"/>
    </location>
</feature>
<gene>
    <name evidence="1" type="ORF">BV25DRAFT_1781585</name>
</gene>
<protein>
    <submittedName>
        <fullName evidence="1">Uncharacterized protein</fullName>
    </submittedName>
</protein>
<organism evidence="1 2">
    <name type="scientific">Artomyces pyxidatus</name>
    <dbReference type="NCBI Taxonomy" id="48021"/>
    <lineage>
        <taxon>Eukaryota</taxon>
        <taxon>Fungi</taxon>
        <taxon>Dikarya</taxon>
        <taxon>Basidiomycota</taxon>
        <taxon>Agaricomycotina</taxon>
        <taxon>Agaricomycetes</taxon>
        <taxon>Russulales</taxon>
        <taxon>Auriscalpiaceae</taxon>
        <taxon>Artomyces</taxon>
    </lineage>
</organism>